<gene>
    <name evidence="2" type="ORF">RJ641_024324</name>
</gene>
<evidence type="ECO:0000259" key="1">
    <source>
        <dbReference type="PROSITE" id="PS51806"/>
    </source>
</evidence>
<dbReference type="InterPro" id="IPR025422">
    <property type="entry name" value="TGA_domain"/>
</dbReference>
<dbReference type="GO" id="GO:0006351">
    <property type="term" value="P:DNA-templated transcription"/>
    <property type="evidence" value="ECO:0007669"/>
    <property type="project" value="InterPro"/>
</dbReference>
<evidence type="ECO:0000313" key="2">
    <source>
        <dbReference type="EMBL" id="KAK6912231.1"/>
    </source>
</evidence>
<dbReference type="GO" id="GO:0043565">
    <property type="term" value="F:sequence-specific DNA binding"/>
    <property type="evidence" value="ECO:0007669"/>
    <property type="project" value="InterPro"/>
</dbReference>
<name>A0AAN8UI83_9MAGN</name>
<dbReference type="AlphaFoldDB" id="A0AAN8UI83"/>
<feature type="domain" description="DOG1" evidence="1">
    <location>
        <begin position="17"/>
        <end position="237"/>
    </location>
</feature>
<organism evidence="2 3">
    <name type="scientific">Dillenia turbinata</name>
    <dbReference type="NCBI Taxonomy" id="194707"/>
    <lineage>
        <taxon>Eukaryota</taxon>
        <taxon>Viridiplantae</taxon>
        <taxon>Streptophyta</taxon>
        <taxon>Embryophyta</taxon>
        <taxon>Tracheophyta</taxon>
        <taxon>Spermatophyta</taxon>
        <taxon>Magnoliopsida</taxon>
        <taxon>eudicotyledons</taxon>
        <taxon>Gunneridae</taxon>
        <taxon>Pentapetalae</taxon>
        <taxon>Dilleniales</taxon>
        <taxon>Dilleniaceae</taxon>
        <taxon>Dillenia</taxon>
    </lineage>
</organism>
<dbReference type="PANTHER" id="PTHR47209">
    <property type="entry name" value="OS06G0639500 PROTEIN"/>
    <property type="match status" value="1"/>
</dbReference>
<dbReference type="Pfam" id="PF14144">
    <property type="entry name" value="DOG1"/>
    <property type="match status" value="1"/>
</dbReference>
<accession>A0AAN8UI83</accession>
<comment type="caution">
    <text evidence="2">The sequence shown here is derived from an EMBL/GenBank/DDBJ whole genome shotgun (WGS) entry which is preliminary data.</text>
</comment>
<proteinExistence type="predicted"/>
<reference evidence="2 3" key="1">
    <citation type="submission" date="2023-12" db="EMBL/GenBank/DDBJ databases">
        <title>A high-quality genome assembly for Dillenia turbinata (Dilleniales).</title>
        <authorList>
            <person name="Chanderbali A."/>
        </authorList>
    </citation>
    <scope>NUCLEOTIDE SEQUENCE [LARGE SCALE GENOMIC DNA]</scope>
    <source>
        <strain evidence="2">LSX21</strain>
        <tissue evidence="2">Leaf</tissue>
    </source>
</reference>
<dbReference type="EMBL" id="JBAMMX010000028">
    <property type="protein sequence ID" value="KAK6912231.1"/>
    <property type="molecule type" value="Genomic_DNA"/>
</dbReference>
<sequence>MITREGAEETKEIDDTSETLKCLTLCKRDYTKREQKASATRLMKARWELEGLIEEQLNRYEVHYNRTMVPVRLKDVAQLLMPNWASPHELTAFAWLGDWRPSAVLSLLHSLTHSAFPSPSSLSNSVGMERLLSQLINDIRIEEAVLDEEMAEIQSTCILHLRPSPTDYWAGGLTLESVRSEIKKINGVITKAHQLRFKALKLVVKKVLARTDAAEFLIAFMGIQELIHEITTQNRFTKGPVSVPVKALAPA</sequence>
<dbReference type="PANTHER" id="PTHR47209:SF4">
    <property type="entry name" value="SEED DORMANCY CONTROL PROTEIN"/>
    <property type="match status" value="1"/>
</dbReference>
<dbReference type="Proteomes" id="UP001370490">
    <property type="component" value="Unassembled WGS sequence"/>
</dbReference>
<dbReference type="InterPro" id="IPR053293">
    <property type="entry name" value="OCM_Kinase"/>
</dbReference>
<evidence type="ECO:0000313" key="3">
    <source>
        <dbReference type="Proteomes" id="UP001370490"/>
    </source>
</evidence>
<keyword evidence="3" id="KW-1185">Reference proteome</keyword>
<protein>
    <submittedName>
        <fullName evidence="2">Transcription factor TGA like domain</fullName>
    </submittedName>
</protein>
<dbReference type="PROSITE" id="PS51806">
    <property type="entry name" value="DOG1"/>
    <property type="match status" value="1"/>
</dbReference>